<sequence length="336" mass="33852">MPDEAGGEAGFVLVAVLAVVVLFVAVSASFAVKARLHLLQAANRQDAARLQAVVDGAALFAADALRPAATTGATGGQVLDGAGPAMAVTTAEAPPRPPPPALPLPVDGTPVDCPVGAGARLVVSVSDQGGLVDLNGAPAAMLAAIFAAAGLDGLAAGRLAEEIVDFRDPDDAPTGTGIGEAAAYAARGLAWGPRNAPFADVEEIGQLPSAAEAWRVRALLTVNNPRAAVDLTAMNRRARALLPAEADGEPSLSRWLAQSPRLDFAVETQLFRADGSLGAGRRALVSFRDGAGGAVRVLRWSRLPPLGDEVTTGATGDAGEGFCAALSAALGEVQAK</sequence>
<dbReference type="Proteomes" id="UP001163223">
    <property type="component" value="Chromosome"/>
</dbReference>
<name>A0ACD4NM38_9HYPH</name>
<proteinExistence type="predicted"/>
<keyword evidence="2" id="KW-1185">Reference proteome</keyword>
<accession>A0ACD4NM38</accession>
<reference evidence="1" key="1">
    <citation type="submission" date="2022-11" db="EMBL/GenBank/DDBJ databases">
        <title>beta-Carotene-producing bacterium, Jeongeuplla avenae sp. nov., alleviates the salt stress of Arabidopsis seedlings.</title>
        <authorList>
            <person name="Jiang L."/>
            <person name="Lee J."/>
        </authorList>
    </citation>
    <scope>NUCLEOTIDE SEQUENCE</scope>
    <source>
        <strain evidence="1">DY_R2A_6</strain>
    </source>
</reference>
<evidence type="ECO:0000313" key="2">
    <source>
        <dbReference type="Proteomes" id="UP001163223"/>
    </source>
</evidence>
<dbReference type="EMBL" id="CP113520">
    <property type="protein sequence ID" value="WAJ27829.1"/>
    <property type="molecule type" value="Genomic_DNA"/>
</dbReference>
<protein>
    <submittedName>
        <fullName evidence="1">Type II secretion system protein GspK</fullName>
    </submittedName>
</protein>
<evidence type="ECO:0000313" key="1">
    <source>
        <dbReference type="EMBL" id="WAJ27829.1"/>
    </source>
</evidence>
<gene>
    <name evidence="1" type="ORF">OXU80_23780</name>
</gene>
<organism evidence="1 2">
    <name type="scientific">Antarcticirhabdus aurantiaca</name>
    <dbReference type="NCBI Taxonomy" id="2606717"/>
    <lineage>
        <taxon>Bacteria</taxon>
        <taxon>Pseudomonadati</taxon>
        <taxon>Pseudomonadota</taxon>
        <taxon>Alphaproteobacteria</taxon>
        <taxon>Hyphomicrobiales</taxon>
        <taxon>Aurantimonadaceae</taxon>
        <taxon>Antarcticirhabdus</taxon>
    </lineage>
</organism>